<dbReference type="InterPro" id="IPR023210">
    <property type="entry name" value="NADP_OxRdtase_dom"/>
</dbReference>
<evidence type="ECO:0000256" key="2">
    <source>
        <dbReference type="ARBA" id="ARBA00023242"/>
    </source>
</evidence>
<dbReference type="SUPFAM" id="SSF51430">
    <property type="entry name" value="NAD(P)-linked oxidoreductase"/>
    <property type="match status" value="1"/>
</dbReference>
<dbReference type="InterPro" id="IPR036864">
    <property type="entry name" value="Zn2-C6_fun-type_DNA-bd_sf"/>
</dbReference>
<sequence length="740" mass="81323">MSGHDPDQGLSHGPYHGQDHGQAQAQAHAHAHAAAPAQTHVQQSAPAPPQTQPQPQSQSQAQAQAPPPAVTTAAVPGVHHQIPGTIPVPIGFPPEFDPNAMKLTRGTSCVLCQQRKVRCDKRKPCANCVKARVECRVVPPNPPRRRKKRLQEKDLIDRLKKYETLLAENGVSVDPIARDLRVSSHGGVDEVTDLENDLEGLHTSPDGSQASSSKTGFGAGTHRPDKVPYKWFLFHREFRASEDLMRDSSDEEELDGSAVHRAFDTMYEHQDGFPFIVGANRETSVYHYHPTPVQIFELWQIYINNVNPLLKITHIPTVQGLVIEATRNLDDVPKNVEALLFSIYIMAVLTIDDGQSRKLLGEPKIELLSRYHKAGQQALVNAGFMRTTDMMVLQAYILFLTQSTMKGPSIAASIPRLKLSSGHYIPQVGFGLWKVPAAQTADAVYGAIKAGYRHIDGAYGYANSAEAGQGVRRAIAHGLVSRDDLFITSKLWNNHHAPAHATRMANEELRAWGLDHLDLYLIHFPIATQWVDPSVSRFPSWHADAAKTRLHPRARVPLADTWRALEALVDAPGVRAGPLRSIGVSNFDAQLLYDLLTYARVPPAVLQVEHHPYLAQPQLVAMARESGVAVTAYSTFGPQSFLELGNPRAAAAPPLMEVPLVKAIAASHGRTPGQVLLRWCTQRGIVVIPKSMRAERVRENLDCCGFDLEAGELEAISGLDRGLRFNDPGVTHGESVRIFT</sequence>
<dbReference type="Pfam" id="PF00172">
    <property type="entry name" value="Zn_clus"/>
    <property type="match status" value="1"/>
</dbReference>
<dbReference type="SMART" id="SM00066">
    <property type="entry name" value="GAL4"/>
    <property type="match status" value="1"/>
</dbReference>
<dbReference type="CDD" id="cd00067">
    <property type="entry name" value="GAL4"/>
    <property type="match status" value="1"/>
</dbReference>
<feature type="compositionally biased region" description="Low complexity" evidence="3">
    <location>
        <begin position="53"/>
        <end position="74"/>
    </location>
</feature>
<dbReference type="Gene3D" id="4.10.240.10">
    <property type="entry name" value="Zn(2)-C6 fungal-type DNA-binding domain"/>
    <property type="match status" value="1"/>
</dbReference>
<feature type="compositionally biased region" description="Polar residues" evidence="3">
    <location>
        <begin position="205"/>
        <end position="215"/>
    </location>
</feature>
<dbReference type="SUPFAM" id="SSF57701">
    <property type="entry name" value="Zn2/Cys6 DNA-binding domain"/>
    <property type="match status" value="1"/>
</dbReference>
<dbReference type="AlphaFoldDB" id="A0A0G4MQK1"/>
<keyword evidence="2" id="KW-0539">Nucleus</keyword>
<dbReference type="PRINTS" id="PR00069">
    <property type="entry name" value="ALDKETRDTASE"/>
</dbReference>
<organism evidence="5 6">
    <name type="scientific">Verticillium longisporum</name>
    <name type="common">Verticillium dahliae var. longisporum</name>
    <dbReference type="NCBI Taxonomy" id="100787"/>
    <lineage>
        <taxon>Eukaryota</taxon>
        <taxon>Fungi</taxon>
        <taxon>Dikarya</taxon>
        <taxon>Ascomycota</taxon>
        <taxon>Pezizomycotina</taxon>
        <taxon>Sordariomycetes</taxon>
        <taxon>Hypocreomycetidae</taxon>
        <taxon>Glomerellales</taxon>
        <taxon>Plectosphaerellaceae</taxon>
        <taxon>Verticillium</taxon>
    </lineage>
</organism>
<protein>
    <recommendedName>
        <fullName evidence="4">Zn(2)-C6 fungal-type domain-containing protein</fullName>
    </recommendedName>
</protein>
<dbReference type="InterPro" id="IPR036812">
    <property type="entry name" value="NAD(P)_OxRdtase_dom_sf"/>
</dbReference>
<keyword evidence="1" id="KW-0560">Oxidoreductase</keyword>
<dbReference type="STRING" id="100787.A0A0G4MQK1"/>
<dbReference type="CDD" id="cd12148">
    <property type="entry name" value="fungal_TF_MHR"/>
    <property type="match status" value="1"/>
</dbReference>
<evidence type="ECO:0000259" key="4">
    <source>
        <dbReference type="PROSITE" id="PS50048"/>
    </source>
</evidence>
<feature type="compositionally biased region" description="Low complexity" evidence="3">
    <location>
        <begin position="20"/>
        <end position="45"/>
    </location>
</feature>
<dbReference type="Proteomes" id="UP000044602">
    <property type="component" value="Unassembled WGS sequence"/>
</dbReference>
<dbReference type="GO" id="GO:0000981">
    <property type="term" value="F:DNA-binding transcription factor activity, RNA polymerase II-specific"/>
    <property type="evidence" value="ECO:0007669"/>
    <property type="project" value="InterPro"/>
</dbReference>
<evidence type="ECO:0000256" key="3">
    <source>
        <dbReference type="SAM" id="MobiDB-lite"/>
    </source>
</evidence>
<name>A0A0G4MQK1_VERLO</name>
<dbReference type="EMBL" id="CVQH01024083">
    <property type="protein sequence ID" value="CRK36457.1"/>
    <property type="molecule type" value="Genomic_DNA"/>
</dbReference>
<dbReference type="PROSITE" id="PS50048">
    <property type="entry name" value="ZN2_CY6_FUNGAL_2"/>
    <property type="match status" value="1"/>
</dbReference>
<feature type="region of interest" description="Disordered" evidence="3">
    <location>
        <begin position="1"/>
        <end position="74"/>
    </location>
</feature>
<accession>A0A0G4MQK1</accession>
<dbReference type="InterPro" id="IPR001138">
    <property type="entry name" value="Zn2Cys6_DnaBD"/>
</dbReference>
<feature type="region of interest" description="Disordered" evidence="3">
    <location>
        <begin position="198"/>
        <end position="221"/>
    </location>
</feature>
<dbReference type="InterPro" id="IPR020471">
    <property type="entry name" value="AKR"/>
</dbReference>
<dbReference type="Gene3D" id="3.20.20.100">
    <property type="entry name" value="NADP-dependent oxidoreductase domain"/>
    <property type="match status" value="1"/>
</dbReference>
<evidence type="ECO:0000313" key="5">
    <source>
        <dbReference type="EMBL" id="CRK36457.1"/>
    </source>
</evidence>
<evidence type="ECO:0000313" key="6">
    <source>
        <dbReference type="Proteomes" id="UP000044602"/>
    </source>
</evidence>
<evidence type="ECO:0000256" key="1">
    <source>
        <dbReference type="ARBA" id="ARBA00023002"/>
    </source>
</evidence>
<gene>
    <name evidence="5" type="ORF">BN1708_007056</name>
</gene>
<dbReference type="GO" id="GO:0008270">
    <property type="term" value="F:zinc ion binding"/>
    <property type="evidence" value="ECO:0007669"/>
    <property type="project" value="InterPro"/>
</dbReference>
<dbReference type="Pfam" id="PF00248">
    <property type="entry name" value="Aldo_ket_red"/>
    <property type="match status" value="1"/>
</dbReference>
<dbReference type="PANTHER" id="PTHR11732">
    <property type="entry name" value="ALDO/KETO REDUCTASE"/>
    <property type="match status" value="1"/>
</dbReference>
<dbReference type="GO" id="GO:0016491">
    <property type="term" value="F:oxidoreductase activity"/>
    <property type="evidence" value="ECO:0007669"/>
    <property type="project" value="UniProtKB-KW"/>
</dbReference>
<reference evidence="5 6" key="1">
    <citation type="submission" date="2015-05" db="EMBL/GenBank/DDBJ databases">
        <authorList>
            <person name="Wang D.B."/>
            <person name="Wang M."/>
        </authorList>
    </citation>
    <scope>NUCLEOTIDE SEQUENCE [LARGE SCALE GENOMIC DNA]</scope>
    <source>
        <strain evidence="5">VL1</strain>
    </source>
</reference>
<proteinExistence type="predicted"/>
<keyword evidence="6" id="KW-1185">Reference proteome</keyword>
<feature type="domain" description="Zn(2)-C6 fungal-type" evidence="4">
    <location>
        <begin position="108"/>
        <end position="137"/>
    </location>
</feature>